<feature type="domain" description="DUF4283" evidence="2">
    <location>
        <begin position="150"/>
        <end position="231"/>
    </location>
</feature>
<feature type="region of interest" description="Disordered" evidence="1">
    <location>
        <begin position="323"/>
        <end position="345"/>
    </location>
</feature>
<evidence type="ECO:0000256" key="1">
    <source>
        <dbReference type="SAM" id="MobiDB-lite"/>
    </source>
</evidence>
<dbReference type="Pfam" id="PF14111">
    <property type="entry name" value="DUF4283"/>
    <property type="match status" value="1"/>
</dbReference>
<proteinExistence type="predicted"/>
<dbReference type="PANTHER" id="PTHR31286:SF99">
    <property type="entry name" value="DUF4283 DOMAIN-CONTAINING PROTEIN"/>
    <property type="match status" value="1"/>
</dbReference>
<reference evidence="3" key="2">
    <citation type="submission" date="2022-01" db="EMBL/GenBank/DDBJ databases">
        <authorList>
            <person name="Yamashiro T."/>
            <person name="Shiraishi A."/>
            <person name="Satake H."/>
            <person name="Nakayama K."/>
        </authorList>
    </citation>
    <scope>NUCLEOTIDE SEQUENCE</scope>
</reference>
<protein>
    <submittedName>
        <fullName evidence="3">Zinc knuckle CX2CX4HX4C containing protein</fullName>
    </submittedName>
</protein>
<feature type="region of interest" description="Disordered" evidence="1">
    <location>
        <begin position="417"/>
        <end position="454"/>
    </location>
</feature>
<sequence>MEDGFLNGKSSSKKGGLAAKIKNIEGKPLGKDGKPLKYILKSAKVNPIQAPPNRVSNMSLKGVDMDIHKADFCGTSEGGKAGSINDDSTTPTHTTLRTEPIRDIQHTVLGLDARNQSIPRKVQVSFLTNEEKVVGANVTIPLSVVNEISDKFDNTLYGYFIGERLAIPIVEAYVKHTWAKYGFERTIFRNGFFFFKFSSKEGMVKTIETGPWFIRSIPIFLNVWSTNIKLEREVITRVPVWVKIYNVPVVAFSESGLSLIATQLVRDKKTKVGSSSGANGVRDNVGKQVRNGVNKAAKGKQGFRFSKPKNNFMYRPVVTTKEDTSKLKANSSKEGSVGDANEPLESTKVSMNDSLGSVNENGFFNNDINIDQLRSNIEQLMDDNPVLTLNTNANNVINNTKIVLMVEKGSNKGSLLDQFRKSRDASSSKQSSYSDSDESEVEVSMPYGKPGGGFLDDLEDDLDCYDGYKAQLYELTK</sequence>
<reference evidence="3" key="1">
    <citation type="journal article" date="2022" name="Int. J. Mol. Sci.">
        <title>Draft Genome of Tanacetum Coccineum: Genomic Comparison of Closely Related Tanacetum-Family Plants.</title>
        <authorList>
            <person name="Yamashiro T."/>
            <person name="Shiraishi A."/>
            <person name="Nakayama K."/>
            <person name="Satake H."/>
        </authorList>
    </citation>
    <scope>NUCLEOTIDE SEQUENCE</scope>
</reference>
<name>A0ABQ5GXF7_9ASTR</name>
<dbReference type="Proteomes" id="UP001151760">
    <property type="component" value="Unassembled WGS sequence"/>
</dbReference>
<keyword evidence="4" id="KW-1185">Reference proteome</keyword>
<accession>A0ABQ5GXF7</accession>
<dbReference type="InterPro" id="IPR025558">
    <property type="entry name" value="DUF4283"/>
</dbReference>
<dbReference type="InterPro" id="IPR040256">
    <property type="entry name" value="At4g02000-like"/>
</dbReference>
<evidence type="ECO:0000313" key="3">
    <source>
        <dbReference type="EMBL" id="GJT79800.1"/>
    </source>
</evidence>
<gene>
    <name evidence="3" type="ORF">Tco_1054142</name>
</gene>
<evidence type="ECO:0000259" key="2">
    <source>
        <dbReference type="Pfam" id="PF14111"/>
    </source>
</evidence>
<organism evidence="3 4">
    <name type="scientific">Tanacetum coccineum</name>
    <dbReference type="NCBI Taxonomy" id="301880"/>
    <lineage>
        <taxon>Eukaryota</taxon>
        <taxon>Viridiplantae</taxon>
        <taxon>Streptophyta</taxon>
        <taxon>Embryophyta</taxon>
        <taxon>Tracheophyta</taxon>
        <taxon>Spermatophyta</taxon>
        <taxon>Magnoliopsida</taxon>
        <taxon>eudicotyledons</taxon>
        <taxon>Gunneridae</taxon>
        <taxon>Pentapetalae</taxon>
        <taxon>asterids</taxon>
        <taxon>campanulids</taxon>
        <taxon>Asterales</taxon>
        <taxon>Asteraceae</taxon>
        <taxon>Asteroideae</taxon>
        <taxon>Anthemideae</taxon>
        <taxon>Anthemidinae</taxon>
        <taxon>Tanacetum</taxon>
    </lineage>
</organism>
<dbReference type="EMBL" id="BQNB010018932">
    <property type="protein sequence ID" value="GJT79800.1"/>
    <property type="molecule type" value="Genomic_DNA"/>
</dbReference>
<dbReference type="PANTHER" id="PTHR31286">
    <property type="entry name" value="GLYCINE-RICH CELL WALL STRUCTURAL PROTEIN 1.8-LIKE"/>
    <property type="match status" value="1"/>
</dbReference>
<comment type="caution">
    <text evidence="3">The sequence shown here is derived from an EMBL/GenBank/DDBJ whole genome shotgun (WGS) entry which is preliminary data.</text>
</comment>
<evidence type="ECO:0000313" key="4">
    <source>
        <dbReference type="Proteomes" id="UP001151760"/>
    </source>
</evidence>